<dbReference type="InterPro" id="IPR035906">
    <property type="entry name" value="MetI-like_sf"/>
</dbReference>
<gene>
    <name evidence="9" type="ORF">SAMN03080599_02097</name>
</gene>
<keyword evidence="2 7" id="KW-0813">Transport</keyword>
<feature type="transmembrane region" description="Helical" evidence="7">
    <location>
        <begin position="59"/>
        <end position="83"/>
    </location>
</feature>
<reference evidence="9 10" key="1">
    <citation type="submission" date="2016-10" db="EMBL/GenBank/DDBJ databases">
        <authorList>
            <person name="de Groot N.N."/>
        </authorList>
    </citation>
    <scope>NUCLEOTIDE SEQUENCE [LARGE SCALE GENOMIC DNA]</scope>
    <source>
        <strain evidence="9 10">DSM 2784</strain>
    </source>
</reference>
<feature type="transmembrane region" description="Helical" evidence="7">
    <location>
        <begin position="125"/>
        <end position="144"/>
    </location>
</feature>
<feature type="transmembrane region" description="Helical" evidence="7">
    <location>
        <begin position="221"/>
        <end position="239"/>
    </location>
</feature>
<evidence type="ECO:0000256" key="7">
    <source>
        <dbReference type="RuleBase" id="RU363032"/>
    </source>
</evidence>
<proteinExistence type="inferred from homology"/>
<dbReference type="GO" id="GO:0055085">
    <property type="term" value="P:transmembrane transport"/>
    <property type="evidence" value="ECO:0007669"/>
    <property type="project" value="InterPro"/>
</dbReference>
<feature type="domain" description="ABC transmembrane type-1" evidence="8">
    <location>
        <begin position="59"/>
        <end position="239"/>
    </location>
</feature>
<name>A0A1G5S1R1_9FIRM</name>
<dbReference type="PANTHER" id="PTHR30151:SF20">
    <property type="entry name" value="ABC TRANSPORTER PERMEASE PROTEIN HI_0355-RELATED"/>
    <property type="match status" value="1"/>
</dbReference>
<dbReference type="SUPFAM" id="SSF161098">
    <property type="entry name" value="MetI-like"/>
    <property type="match status" value="1"/>
</dbReference>
<protein>
    <submittedName>
        <fullName evidence="9">ABC-type nitrate/sulfonate/bicarbonate transport system, permease component</fullName>
    </submittedName>
</protein>
<accession>A0A1G5S1R1</accession>
<evidence type="ECO:0000313" key="9">
    <source>
        <dbReference type="EMBL" id="SCZ80088.1"/>
    </source>
</evidence>
<keyword evidence="10" id="KW-1185">Reference proteome</keyword>
<organism evidence="9 10">
    <name type="scientific">Acidaminobacter hydrogenoformans DSM 2784</name>
    <dbReference type="NCBI Taxonomy" id="1120920"/>
    <lineage>
        <taxon>Bacteria</taxon>
        <taxon>Bacillati</taxon>
        <taxon>Bacillota</taxon>
        <taxon>Clostridia</taxon>
        <taxon>Peptostreptococcales</taxon>
        <taxon>Acidaminobacteraceae</taxon>
        <taxon>Acidaminobacter</taxon>
    </lineage>
</organism>
<dbReference type="EMBL" id="FMWL01000010">
    <property type="protein sequence ID" value="SCZ80088.1"/>
    <property type="molecule type" value="Genomic_DNA"/>
</dbReference>
<comment type="similarity">
    <text evidence="7">Belongs to the binding-protein-dependent transport system permease family.</text>
</comment>
<dbReference type="STRING" id="1120920.SAMN03080599_02097"/>
<dbReference type="CDD" id="cd06261">
    <property type="entry name" value="TM_PBP2"/>
    <property type="match status" value="1"/>
</dbReference>
<dbReference type="AlphaFoldDB" id="A0A1G5S1R1"/>
<evidence type="ECO:0000256" key="4">
    <source>
        <dbReference type="ARBA" id="ARBA00022692"/>
    </source>
</evidence>
<evidence type="ECO:0000256" key="6">
    <source>
        <dbReference type="ARBA" id="ARBA00023136"/>
    </source>
</evidence>
<keyword evidence="3" id="KW-1003">Cell membrane</keyword>
<dbReference type="InterPro" id="IPR000515">
    <property type="entry name" value="MetI-like"/>
</dbReference>
<keyword evidence="6 7" id="KW-0472">Membrane</keyword>
<evidence type="ECO:0000259" key="8">
    <source>
        <dbReference type="PROSITE" id="PS50928"/>
    </source>
</evidence>
<feature type="transmembrane region" description="Helical" evidence="7">
    <location>
        <begin position="95"/>
        <end position="119"/>
    </location>
</feature>
<dbReference type="Proteomes" id="UP000199208">
    <property type="component" value="Unassembled WGS sequence"/>
</dbReference>
<comment type="subcellular location">
    <subcellularLocation>
        <location evidence="1 7">Cell membrane</location>
        <topology evidence="1 7">Multi-pass membrane protein</topology>
    </subcellularLocation>
</comment>
<evidence type="ECO:0000256" key="5">
    <source>
        <dbReference type="ARBA" id="ARBA00022989"/>
    </source>
</evidence>
<evidence type="ECO:0000256" key="3">
    <source>
        <dbReference type="ARBA" id="ARBA00022475"/>
    </source>
</evidence>
<dbReference type="GO" id="GO:0005886">
    <property type="term" value="C:plasma membrane"/>
    <property type="evidence" value="ECO:0007669"/>
    <property type="project" value="UniProtKB-SubCell"/>
</dbReference>
<dbReference type="Pfam" id="PF00528">
    <property type="entry name" value="BPD_transp_1"/>
    <property type="match status" value="1"/>
</dbReference>
<dbReference type="Gene3D" id="1.10.3720.10">
    <property type="entry name" value="MetI-like"/>
    <property type="match status" value="1"/>
</dbReference>
<feature type="transmembrane region" description="Helical" evidence="7">
    <location>
        <begin position="174"/>
        <end position="201"/>
    </location>
</feature>
<keyword evidence="5 7" id="KW-1133">Transmembrane helix</keyword>
<evidence type="ECO:0000313" key="10">
    <source>
        <dbReference type="Proteomes" id="UP000199208"/>
    </source>
</evidence>
<keyword evidence="4 7" id="KW-0812">Transmembrane</keyword>
<dbReference type="PANTHER" id="PTHR30151">
    <property type="entry name" value="ALKANE SULFONATE ABC TRANSPORTER-RELATED, MEMBRANE SUBUNIT"/>
    <property type="match status" value="1"/>
</dbReference>
<sequence>MMKKSANTGKWPAAVFLAALTALWELSVKAGWVDAFTLPAPTSVLKALITELPGLRSHIWITLQEAGVGFLAAIGFSIALALLMDFVPLVKKGLYPILVLSQTVPIIVLAPLFGMWFGFGMTPKIVIVMLVCFFPIIVSLLDGLEAADPDELHLIEGMGAGQFQQFRWVKFPGALVNLFSGIRIAATYSIMGAVIGEWLGGTGGLGVYMLRVRHSFALDKMFAAILIVVVLSIAVFKAIDLLQKILMPWSADREN</sequence>
<evidence type="ECO:0000256" key="2">
    <source>
        <dbReference type="ARBA" id="ARBA00022448"/>
    </source>
</evidence>
<evidence type="ECO:0000256" key="1">
    <source>
        <dbReference type="ARBA" id="ARBA00004651"/>
    </source>
</evidence>
<dbReference type="PROSITE" id="PS50928">
    <property type="entry name" value="ABC_TM1"/>
    <property type="match status" value="1"/>
</dbReference>